<evidence type="ECO:0000256" key="3">
    <source>
        <dbReference type="ARBA" id="ARBA00022827"/>
    </source>
</evidence>
<gene>
    <name evidence="9" type="ORF">LGLO00237_LOCUS18825</name>
</gene>
<feature type="region of interest" description="Disordered" evidence="7">
    <location>
        <begin position="1"/>
        <end position="44"/>
    </location>
</feature>
<dbReference type="GO" id="GO:0005634">
    <property type="term" value="C:nucleus"/>
    <property type="evidence" value="ECO:0007669"/>
    <property type="project" value="TreeGrafter"/>
</dbReference>
<dbReference type="GO" id="GO:0003904">
    <property type="term" value="F:deoxyribodipyrimidine photo-lyase activity"/>
    <property type="evidence" value="ECO:0007669"/>
    <property type="project" value="TreeGrafter"/>
</dbReference>
<dbReference type="GO" id="GO:0071949">
    <property type="term" value="F:FAD binding"/>
    <property type="evidence" value="ECO:0007669"/>
    <property type="project" value="TreeGrafter"/>
</dbReference>
<dbReference type="SUPFAM" id="SSF52425">
    <property type="entry name" value="Cryptochrome/photolyase, N-terminal domain"/>
    <property type="match status" value="1"/>
</dbReference>
<dbReference type="GO" id="GO:0032922">
    <property type="term" value="P:circadian regulation of gene expression"/>
    <property type="evidence" value="ECO:0007669"/>
    <property type="project" value="TreeGrafter"/>
</dbReference>
<comment type="cofactor">
    <cofactor evidence="5">
        <name>FAD</name>
        <dbReference type="ChEBI" id="CHEBI:57692"/>
    </cofactor>
    <text evidence="5">Binds 1 FAD per subunit.</text>
</comment>
<dbReference type="PRINTS" id="PR00147">
    <property type="entry name" value="DNAPHOTLYASE"/>
</dbReference>
<dbReference type="InterPro" id="IPR002081">
    <property type="entry name" value="Cryptochrome/DNA_photolyase_1"/>
</dbReference>
<evidence type="ECO:0000256" key="7">
    <source>
        <dbReference type="SAM" id="MobiDB-lite"/>
    </source>
</evidence>
<feature type="compositionally biased region" description="Basic residues" evidence="7">
    <location>
        <begin position="18"/>
        <end position="32"/>
    </location>
</feature>
<organism evidence="9">
    <name type="scientific">Lotharella globosa</name>
    <dbReference type="NCBI Taxonomy" id="91324"/>
    <lineage>
        <taxon>Eukaryota</taxon>
        <taxon>Sar</taxon>
        <taxon>Rhizaria</taxon>
        <taxon>Cercozoa</taxon>
        <taxon>Chlorarachniophyceae</taxon>
        <taxon>Lotharella</taxon>
    </lineage>
</organism>
<dbReference type="GO" id="GO:0043153">
    <property type="term" value="P:entrainment of circadian clock by photoperiod"/>
    <property type="evidence" value="ECO:0007669"/>
    <property type="project" value="TreeGrafter"/>
</dbReference>
<evidence type="ECO:0000313" key="9">
    <source>
        <dbReference type="EMBL" id="CAE0667204.1"/>
    </source>
</evidence>
<evidence type="ECO:0000259" key="8">
    <source>
        <dbReference type="PROSITE" id="PS51645"/>
    </source>
</evidence>
<comment type="similarity">
    <text evidence="1">Belongs to the DNA photolyase class-1 family.</text>
</comment>
<dbReference type="GO" id="GO:0006139">
    <property type="term" value="P:nucleobase-containing compound metabolic process"/>
    <property type="evidence" value="ECO:0007669"/>
    <property type="project" value="UniProtKB-ARBA"/>
</dbReference>
<keyword evidence="2 5" id="KW-0285">Flavoprotein</keyword>
<dbReference type="Gene3D" id="3.40.50.620">
    <property type="entry name" value="HUPs"/>
    <property type="match status" value="1"/>
</dbReference>
<dbReference type="PROSITE" id="PS00394">
    <property type="entry name" value="DNA_PHOTOLYASES_1_1"/>
    <property type="match status" value="1"/>
</dbReference>
<proteinExistence type="inferred from homology"/>
<feature type="site" description="Electron transfer via tryptophanyl radical" evidence="6">
    <location>
        <position position="548"/>
    </location>
</feature>
<evidence type="ECO:0000256" key="2">
    <source>
        <dbReference type="ARBA" id="ARBA00022630"/>
    </source>
</evidence>
<dbReference type="InterPro" id="IPR006050">
    <property type="entry name" value="DNA_photolyase_N"/>
</dbReference>
<dbReference type="PANTHER" id="PTHR11455">
    <property type="entry name" value="CRYPTOCHROME"/>
    <property type="match status" value="1"/>
</dbReference>
<dbReference type="GO" id="GO:0005737">
    <property type="term" value="C:cytoplasm"/>
    <property type="evidence" value="ECO:0007669"/>
    <property type="project" value="TreeGrafter"/>
</dbReference>
<evidence type="ECO:0000256" key="4">
    <source>
        <dbReference type="ARBA" id="ARBA00022991"/>
    </source>
</evidence>
<dbReference type="AlphaFoldDB" id="A0A7S3YZN8"/>
<dbReference type="PANTHER" id="PTHR11455:SF18">
    <property type="entry name" value="SI:CH1073-390K14.1"/>
    <property type="match status" value="1"/>
</dbReference>
<dbReference type="InterPro" id="IPR005101">
    <property type="entry name" value="Cryptochr/Photolyase_FAD-bd"/>
</dbReference>
<keyword evidence="4" id="KW-0157">Chromophore</keyword>
<feature type="domain" description="Photolyase/cryptochrome alpha/beta" evidence="8">
    <location>
        <begin position="131"/>
        <end position="269"/>
    </location>
</feature>
<evidence type="ECO:0000256" key="5">
    <source>
        <dbReference type="PIRSR" id="PIRSR602081-1"/>
    </source>
</evidence>
<dbReference type="PROSITE" id="PS51645">
    <property type="entry name" value="PHR_CRY_ALPHA_BETA"/>
    <property type="match status" value="1"/>
</dbReference>
<feature type="binding site" evidence="5">
    <location>
        <position position="436"/>
    </location>
    <ligand>
        <name>FAD</name>
        <dbReference type="ChEBI" id="CHEBI:57692"/>
    </ligand>
</feature>
<dbReference type="Gene3D" id="1.25.40.80">
    <property type="match status" value="1"/>
</dbReference>
<name>A0A7S3YZN8_9EUKA</name>
<dbReference type="SUPFAM" id="SSF48173">
    <property type="entry name" value="Cryptochrome/photolyase FAD-binding domain"/>
    <property type="match status" value="1"/>
</dbReference>
<protein>
    <recommendedName>
        <fullName evidence="8">Photolyase/cryptochrome alpha/beta domain-containing protein</fullName>
    </recommendedName>
</protein>
<dbReference type="InterPro" id="IPR014729">
    <property type="entry name" value="Rossmann-like_a/b/a_fold"/>
</dbReference>
<dbReference type="GO" id="GO:0006950">
    <property type="term" value="P:response to stress"/>
    <property type="evidence" value="ECO:0007669"/>
    <property type="project" value="UniProtKB-ARBA"/>
</dbReference>
<keyword evidence="3 5" id="KW-0274">FAD</keyword>
<dbReference type="GO" id="GO:0003677">
    <property type="term" value="F:DNA binding"/>
    <property type="evidence" value="ECO:0007669"/>
    <property type="project" value="TreeGrafter"/>
</dbReference>
<dbReference type="InterPro" id="IPR036155">
    <property type="entry name" value="Crypto/Photolyase_N_sf"/>
</dbReference>
<dbReference type="Pfam" id="PF03441">
    <property type="entry name" value="FAD_binding_7"/>
    <property type="match status" value="1"/>
</dbReference>
<reference evidence="9" key="1">
    <citation type="submission" date="2021-01" db="EMBL/GenBank/DDBJ databases">
        <authorList>
            <person name="Corre E."/>
            <person name="Pelletier E."/>
            <person name="Niang G."/>
            <person name="Scheremetjew M."/>
            <person name="Finn R."/>
            <person name="Kale V."/>
            <person name="Holt S."/>
            <person name="Cochrane G."/>
            <person name="Meng A."/>
            <person name="Brown T."/>
            <person name="Cohen L."/>
        </authorList>
    </citation>
    <scope>NUCLEOTIDE SEQUENCE</scope>
    <source>
        <strain evidence="9">CCCM811</strain>
    </source>
</reference>
<dbReference type="EMBL" id="HBIV01026247">
    <property type="protein sequence ID" value="CAE0667204.1"/>
    <property type="molecule type" value="Transcribed_RNA"/>
</dbReference>
<dbReference type="Gene3D" id="1.10.579.10">
    <property type="entry name" value="DNA Cyclobutane Dipyrimidine Photolyase, subunit A, domain 3"/>
    <property type="match status" value="1"/>
</dbReference>
<accession>A0A7S3YZN8</accession>
<dbReference type="InterPro" id="IPR036134">
    <property type="entry name" value="Crypto/Photolyase_FAD-like_sf"/>
</dbReference>
<dbReference type="Pfam" id="PF00875">
    <property type="entry name" value="DNA_photolyase"/>
    <property type="match status" value="1"/>
</dbReference>
<feature type="site" description="Electron transfer via tryptophanyl radical" evidence="6">
    <location>
        <position position="470"/>
    </location>
</feature>
<sequence length="724" mass="83711">MQKTPDPPARSSESANHPRTRRQQRPKTRKTTTRREKAATTNKKRKMVMMVMMVTLMMMMMMMITMMITIMIMMRMEMKMIMGIFHHRRARRLDDKDDDDDGDDHGGGDGRRRRRRMREGGERKQRSRDDVAVVWFRDGDLRIRDNEALYAAVESGRRVIPLFIWSDEEQGKWGVCGAARFWLSRGLQSLDDDLRQKYGSRLVLVKTNDTTSEIIKILKATKASALFFNASYTPDIMRRDDTCVEEINKEKQAQKRRKKTMQNKKALPLLHPSLSVHRCVGSVLYDITHVEPDKLQGALSHGFGSVGFYLRACQRLGDPKIPKPPPSAIPPPVNWPKSLTHLQMGLERLPRRSNGERVDWTMGIQEAWRISEDGAHEALRRFLEDGIHHSESKARHRADRKNTAIISPYIRFGQLSPSTVYYEAKRAMGAHRCKAFLRRLAWRDLAYWMLWKFPSLPDLSLRPQYELQRWADDKDGSKLRAWKTGQTGYPLVDAGMRQLWVMGWMPNYIRHVVAGFLIEYLNLSWKHGLEWFHDTLVDSDLAINAHMWQNGGHSGVDQWNFVMHPVYAAKNADPDAEYTRTWVAEVRKLPKEFVHCPWNAPPSVRAQAGFRLGRDYPCRIIANLKAARVDSLKAVNELRASPWGRPYVLSCGNEALELPDGRVARCITRVDYRTNSRQPMTKQVIDDEKWNGRTPNHRRDNNPLAVAMRDCVARSSRAAELMTS</sequence>
<feature type="binding site" evidence="5">
    <location>
        <begin position="538"/>
        <end position="540"/>
    </location>
    <ligand>
        <name>FAD</name>
        <dbReference type="ChEBI" id="CHEBI:57692"/>
    </ligand>
</feature>
<feature type="site" description="Electron transfer via tryptophanyl radical" evidence="6">
    <location>
        <position position="525"/>
    </location>
</feature>
<feature type="binding site" evidence="5">
    <location>
        <begin position="403"/>
        <end position="407"/>
    </location>
    <ligand>
        <name>FAD</name>
        <dbReference type="ChEBI" id="CHEBI:57692"/>
    </ligand>
</feature>
<feature type="region of interest" description="Disordered" evidence="7">
    <location>
        <begin position="93"/>
        <end position="124"/>
    </location>
</feature>
<evidence type="ECO:0000256" key="6">
    <source>
        <dbReference type="PIRSR" id="PIRSR602081-2"/>
    </source>
</evidence>
<dbReference type="InterPro" id="IPR018394">
    <property type="entry name" value="DNA_photolyase_1_CS_C"/>
</dbReference>
<evidence type="ECO:0000256" key="1">
    <source>
        <dbReference type="ARBA" id="ARBA00005862"/>
    </source>
</evidence>